<evidence type="ECO:0000313" key="3">
    <source>
        <dbReference type="EMBL" id="MEZ3164080.1"/>
    </source>
</evidence>
<evidence type="ECO:0000259" key="2">
    <source>
        <dbReference type="Pfam" id="PF02538"/>
    </source>
</evidence>
<dbReference type="AlphaFoldDB" id="A0ABD5M3G1"/>
<accession>A0ABD5M3G1</accession>
<name>A0ABD5M3G1_9EURY</name>
<proteinExistence type="predicted"/>
<feature type="region of interest" description="Disordered" evidence="1">
    <location>
        <begin position="465"/>
        <end position="543"/>
    </location>
</feature>
<comment type="caution">
    <text evidence="3">The sequence shown here is derived from an EMBL/GenBank/DDBJ whole genome shotgun (WGS) entry which is preliminary data.</text>
</comment>
<dbReference type="InterPro" id="IPR045079">
    <property type="entry name" value="Oxoprolinase-like"/>
</dbReference>
<dbReference type="PANTHER" id="PTHR11365:SF23">
    <property type="entry name" value="HYPOTHETICAL 5-OXOPROLINASE (EUROFUNG)-RELATED"/>
    <property type="match status" value="1"/>
</dbReference>
<evidence type="ECO:0000313" key="4">
    <source>
        <dbReference type="Proteomes" id="UP001567572"/>
    </source>
</evidence>
<keyword evidence="4" id="KW-1185">Reference proteome</keyword>
<organism evidence="3 4">
    <name type="scientific">Halorubrum miltondacostae</name>
    <dbReference type="NCBI Taxonomy" id="3076378"/>
    <lineage>
        <taxon>Archaea</taxon>
        <taxon>Methanobacteriati</taxon>
        <taxon>Methanobacteriota</taxon>
        <taxon>Stenosarchaea group</taxon>
        <taxon>Halobacteria</taxon>
        <taxon>Halobacteriales</taxon>
        <taxon>Haloferacaceae</taxon>
        <taxon>Halorubrum</taxon>
    </lineage>
</organism>
<sequence>MSDPDVDPVTLEILRNQLESVAAEMGHVLIRGAYSPNIKERQDCSTALFDAEGRMIAQAEHIPVHLGAMPDAVAVVLEKDPSPGDVFVVNDPFAGGTHLPDVTLVSPIAPDGEIVGFAVSRAHHADVGGSAPGSMPPGAREIFEEGLRLPAVRLVEGGEPNEAVRDLLLANVRTPGEREADLRAQRAANDRAEQRFGELLDEHGATLIDAFDAVVDYSRERVETEIRDLPDGTYRARDVLEGDGVTDAAIPIEVAVTVDGGTLDVDFAGTADQVDGNLNAPFSVAKSAVYFVVRAVTDPEIPPNHGCYEPVSISAPEGSLLDPRPPAAVVGGNVETSQRVTDVTLAALAEAVPDVVPAGGQGTMNNLIVGDRAGGFTYYETIAGGFGGRPTKDGMDGVQVGMTNTLNTPVEALETAYPLRVERYALRPSSGGDGRHRGGLGIERTVTVETDATVSLLTERRRIAPRGLDGGEDGALGENLIDGEPVPAKTSVDVAAGTTVSVRTPGGGGHGDPAERDPDARERDRRDGKVDDRAAEAGDDPGR</sequence>
<dbReference type="EMBL" id="JBEDNY010000003">
    <property type="protein sequence ID" value="MEZ3164080.1"/>
    <property type="molecule type" value="Genomic_DNA"/>
</dbReference>
<protein>
    <submittedName>
        <fullName evidence="3">Hydantoinase B/oxoprolinase family protein</fullName>
    </submittedName>
</protein>
<dbReference type="Pfam" id="PF02538">
    <property type="entry name" value="Hydantoinase_B"/>
    <property type="match status" value="1"/>
</dbReference>
<gene>
    <name evidence="3" type="ORF">ABNG04_09400</name>
</gene>
<dbReference type="InterPro" id="IPR003692">
    <property type="entry name" value="Hydantoinase_B"/>
</dbReference>
<evidence type="ECO:0000256" key="1">
    <source>
        <dbReference type="SAM" id="MobiDB-lite"/>
    </source>
</evidence>
<feature type="compositionally biased region" description="Basic and acidic residues" evidence="1">
    <location>
        <begin position="512"/>
        <end position="543"/>
    </location>
</feature>
<dbReference type="PANTHER" id="PTHR11365">
    <property type="entry name" value="5-OXOPROLINASE RELATED"/>
    <property type="match status" value="1"/>
</dbReference>
<dbReference type="RefSeq" id="WP_371162094.1">
    <property type="nucleotide sequence ID" value="NZ_JBEDNX010000005.1"/>
</dbReference>
<dbReference type="Proteomes" id="UP001567572">
    <property type="component" value="Unassembled WGS sequence"/>
</dbReference>
<reference evidence="3 4" key="1">
    <citation type="submission" date="2024-06" db="EMBL/GenBank/DDBJ databases">
        <title>Halorubrum miltondacostae sp. nov., a potential PHA producer isolated from an inland solar saltern in Rio Maior, Portugal.</title>
        <authorList>
            <person name="Albuquerque L."/>
            <person name="Viver T."/>
            <person name="Barroso C."/>
            <person name="Claudino R."/>
            <person name="Galvan M."/>
            <person name="Simoes G."/>
            <person name="Lobo Da Cunha A."/>
            <person name="Egas C."/>
        </authorList>
    </citation>
    <scope>NUCLEOTIDE SEQUENCE [LARGE SCALE GENOMIC DNA]</scope>
    <source>
        <strain evidence="3 4">RMP-11</strain>
    </source>
</reference>
<feature type="domain" description="Hydantoinase B/oxoprolinase" evidence="2">
    <location>
        <begin position="7"/>
        <end position="513"/>
    </location>
</feature>